<dbReference type="EMBL" id="JAJLJH010000003">
    <property type="protein sequence ID" value="MCK9686959.1"/>
    <property type="molecule type" value="Genomic_DNA"/>
</dbReference>
<comment type="subcellular location">
    <subcellularLocation>
        <location evidence="1">Membrane</location>
        <topology evidence="1">Multi-pass membrane protein</topology>
    </subcellularLocation>
</comment>
<evidence type="ECO:0000256" key="1">
    <source>
        <dbReference type="ARBA" id="ARBA00004141"/>
    </source>
</evidence>
<keyword evidence="3 5" id="KW-1133">Transmembrane helix</keyword>
<accession>A0A9X2C2K6</accession>
<evidence type="ECO:0000256" key="5">
    <source>
        <dbReference type="SAM" id="Phobius"/>
    </source>
</evidence>
<dbReference type="InterPro" id="IPR006977">
    <property type="entry name" value="Yip1_dom"/>
</dbReference>
<organism evidence="7 8">
    <name type="scientific">Scleromatobacter humisilvae</name>
    <dbReference type="NCBI Taxonomy" id="2897159"/>
    <lineage>
        <taxon>Bacteria</taxon>
        <taxon>Pseudomonadati</taxon>
        <taxon>Pseudomonadota</taxon>
        <taxon>Betaproteobacteria</taxon>
        <taxon>Burkholderiales</taxon>
        <taxon>Sphaerotilaceae</taxon>
        <taxon>Scleromatobacter</taxon>
    </lineage>
</organism>
<gene>
    <name evidence="7" type="ORF">LPC04_14700</name>
</gene>
<feature type="transmembrane region" description="Helical" evidence="5">
    <location>
        <begin position="35"/>
        <end position="63"/>
    </location>
</feature>
<proteinExistence type="predicted"/>
<feature type="transmembrane region" description="Helical" evidence="5">
    <location>
        <begin position="120"/>
        <end position="150"/>
    </location>
</feature>
<name>A0A9X2C2K6_9BURK</name>
<protein>
    <submittedName>
        <fullName evidence="7">YIP1 family protein</fullName>
    </submittedName>
</protein>
<feature type="domain" description="Yip1" evidence="6">
    <location>
        <begin position="9"/>
        <end position="178"/>
    </location>
</feature>
<evidence type="ECO:0000256" key="2">
    <source>
        <dbReference type="ARBA" id="ARBA00022692"/>
    </source>
</evidence>
<sequence length="408" mass="42007">MNVIERAKAILLKPAETWPVIDAEPATIGSIYKDWLVIMAAIPAVCTFIGLSVIGAGMFGYGFRIPIMYGLESMVLRYVMSLIGAFVVALIVDALAPTFGGTKNQVSALKVVAYGGTASYVAGFLSILPSLSILGLVAACYSIYLVYLGLPVLMKCPREKAAGYTAVIIIIGIVAAIIIGAASAMFMPGRAAMFGSGASGAVFTTPNGDVAVDTAALDATARRMDAARARMEAAQKSGDPASAGAALGEMMGALTGSGGTPIPAADLKAQLPETLGALKRESFETNGGSAVGISASVAKAGYVAGDQRVELSLTDMGGLGGLASVATWANVSVDKETPDGIEKTYKDSGRTIHETYRKDGSHSEYTVILKNGVIVEADGDKIDGATLKSMTSALNLDAIEAMKRPAKS</sequence>
<evidence type="ECO:0000256" key="4">
    <source>
        <dbReference type="ARBA" id="ARBA00023136"/>
    </source>
</evidence>
<dbReference type="Proteomes" id="UP001139353">
    <property type="component" value="Unassembled WGS sequence"/>
</dbReference>
<feature type="transmembrane region" description="Helical" evidence="5">
    <location>
        <begin position="75"/>
        <end position="100"/>
    </location>
</feature>
<evidence type="ECO:0000313" key="7">
    <source>
        <dbReference type="EMBL" id="MCK9686959.1"/>
    </source>
</evidence>
<comment type="caution">
    <text evidence="7">The sequence shown here is derived from an EMBL/GenBank/DDBJ whole genome shotgun (WGS) entry which is preliminary data.</text>
</comment>
<evidence type="ECO:0000256" key="3">
    <source>
        <dbReference type="ARBA" id="ARBA00022989"/>
    </source>
</evidence>
<keyword evidence="2 5" id="KW-0812">Transmembrane</keyword>
<reference evidence="7" key="1">
    <citation type="submission" date="2021-11" db="EMBL/GenBank/DDBJ databases">
        <title>BS-T2-15 a new species belonging to the Comamonadaceae family isolated from the soil of a French oak forest.</title>
        <authorList>
            <person name="Mieszkin S."/>
            <person name="Alain K."/>
        </authorList>
    </citation>
    <scope>NUCLEOTIDE SEQUENCE</scope>
    <source>
        <strain evidence="7">BS-T2-15</strain>
    </source>
</reference>
<keyword evidence="4 5" id="KW-0472">Membrane</keyword>
<dbReference type="RefSeq" id="WP_275682995.1">
    <property type="nucleotide sequence ID" value="NZ_JAJLJH010000003.1"/>
</dbReference>
<evidence type="ECO:0000313" key="8">
    <source>
        <dbReference type="Proteomes" id="UP001139353"/>
    </source>
</evidence>
<dbReference type="GO" id="GO:0016020">
    <property type="term" value="C:membrane"/>
    <property type="evidence" value="ECO:0007669"/>
    <property type="project" value="UniProtKB-SubCell"/>
</dbReference>
<feature type="transmembrane region" description="Helical" evidence="5">
    <location>
        <begin position="162"/>
        <end position="186"/>
    </location>
</feature>
<keyword evidence="8" id="KW-1185">Reference proteome</keyword>
<dbReference type="Pfam" id="PF04893">
    <property type="entry name" value="Yip1"/>
    <property type="match status" value="1"/>
</dbReference>
<evidence type="ECO:0000259" key="6">
    <source>
        <dbReference type="Pfam" id="PF04893"/>
    </source>
</evidence>
<dbReference type="AlphaFoldDB" id="A0A9X2C2K6"/>